<dbReference type="Proteomes" id="UP001501710">
    <property type="component" value="Unassembled WGS sequence"/>
</dbReference>
<evidence type="ECO:0000313" key="1">
    <source>
        <dbReference type="EMBL" id="GAA4236265.1"/>
    </source>
</evidence>
<accession>A0ABP8CAJ7</accession>
<keyword evidence="2" id="KW-1185">Reference proteome</keyword>
<dbReference type="EMBL" id="BAABAS010000015">
    <property type="protein sequence ID" value="GAA4236265.1"/>
    <property type="molecule type" value="Genomic_DNA"/>
</dbReference>
<proteinExistence type="predicted"/>
<dbReference type="RefSeq" id="WP_344899817.1">
    <property type="nucleotide sequence ID" value="NZ_BAABAS010000015.1"/>
</dbReference>
<protein>
    <submittedName>
        <fullName evidence="1">Uncharacterized protein</fullName>
    </submittedName>
</protein>
<evidence type="ECO:0000313" key="2">
    <source>
        <dbReference type="Proteomes" id="UP001501710"/>
    </source>
</evidence>
<reference evidence="2" key="1">
    <citation type="journal article" date="2019" name="Int. J. Syst. Evol. Microbiol.">
        <title>The Global Catalogue of Microorganisms (GCM) 10K type strain sequencing project: providing services to taxonomists for standard genome sequencing and annotation.</title>
        <authorList>
            <consortium name="The Broad Institute Genomics Platform"/>
            <consortium name="The Broad Institute Genome Sequencing Center for Infectious Disease"/>
            <person name="Wu L."/>
            <person name="Ma J."/>
        </authorList>
    </citation>
    <scope>NUCLEOTIDE SEQUENCE [LARGE SCALE GENOMIC DNA]</scope>
    <source>
        <strain evidence="2">JCM 17440</strain>
    </source>
</reference>
<name>A0ABP8CAJ7_9ACTN</name>
<sequence>MLREYGPVHAGGPAADFGTIDLDEAPGWAVYGHHDDVLTHVAPDEVDDGAEDLVIGLLGRSKRDRDGRELTVVHVEDKRPR</sequence>
<organism evidence="1 2">
    <name type="scientific">Actinomadura meridiana</name>
    <dbReference type="NCBI Taxonomy" id="559626"/>
    <lineage>
        <taxon>Bacteria</taxon>
        <taxon>Bacillati</taxon>
        <taxon>Actinomycetota</taxon>
        <taxon>Actinomycetes</taxon>
        <taxon>Streptosporangiales</taxon>
        <taxon>Thermomonosporaceae</taxon>
        <taxon>Actinomadura</taxon>
    </lineage>
</organism>
<comment type="caution">
    <text evidence="1">The sequence shown here is derived from an EMBL/GenBank/DDBJ whole genome shotgun (WGS) entry which is preliminary data.</text>
</comment>
<gene>
    <name evidence="1" type="ORF">GCM10022254_45470</name>
</gene>